<keyword evidence="1" id="KW-1133">Transmembrane helix</keyword>
<evidence type="ECO:0000256" key="1">
    <source>
        <dbReference type="SAM" id="Phobius"/>
    </source>
</evidence>
<organism evidence="2">
    <name type="scientific">Rhizophora mucronata</name>
    <name type="common">Asiatic mangrove</name>
    <dbReference type="NCBI Taxonomy" id="61149"/>
    <lineage>
        <taxon>Eukaryota</taxon>
        <taxon>Viridiplantae</taxon>
        <taxon>Streptophyta</taxon>
        <taxon>Embryophyta</taxon>
        <taxon>Tracheophyta</taxon>
        <taxon>Spermatophyta</taxon>
        <taxon>Magnoliopsida</taxon>
        <taxon>eudicotyledons</taxon>
        <taxon>Gunneridae</taxon>
        <taxon>Pentapetalae</taxon>
        <taxon>rosids</taxon>
        <taxon>fabids</taxon>
        <taxon>Malpighiales</taxon>
        <taxon>Rhizophoraceae</taxon>
        <taxon>Rhizophora</taxon>
    </lineage>
</organism>
<evidence type="ECO:0000313" key="2">
    <source>
        <dbReference type="EMBL" id="MBX41601.1"/>
    </source>
</evidence>
<dbReference type="EMBL" id="GGEC01061117">
    <property type="protein sequence ID" value="MBX41601.1"/>
    <property type="molecule type" value="Transcribed_RNA"/>
</dbReference>
<feature type="transmembrane region" description="Helical" evidence="1">
    <location>
        <begin position="6"/>
        <end position="28"/>
    </location>
</feature>
<sequence length="30" mass="3580">MAVLSFLRILVLNYRLTILFMCIGYELFLL</sequence>
<proteinExistence type="predicted"/>
<name>A0A2P2NGJ0_RHIMU</name>
<accession>A0A2P2NGJ0</accession>
<dbReference type="AlphaFoldDB" id="A0A2P2NGJ0"/>
<keyword evidence="1" id="KW-0812">Transmembrane</keyword>
<keyword evidence="1" id="KW-0472">Membrane</keyword>
<reference evidence="2" key="1">
    <citation type="submission" date="2018-02" db="EMBL/GenBank/DDBJ databases">
        <title>Rhizophora mucronata_Transcriptome.</title>
        <authorList>
            <person name="Meera S.P."/>
            <person name="Sreeshan A."/>
            <person name="Augustine A."/>
        </authorList>
    </citation>
    <scope>NUCLEOTIDE SEQUENCE</scope>
    <source>
        <tissue evidence="2">Leaf</tissue>
    </source>
</reference>
<protein>
    <submittedName>
        <fullName evidence="2">Uncharacterized protein</fullName>
    </submittedName>
</protein>